<dbReference type="Proteomes" id="UP000467700">
    <property type="component" value="Unassembled WGS sequence"/>
</dbReference>
<protein>
    <submittedName>
        <fullName evidence="1">Uncharacterized protein</fullName>
    </submittedName>
</protein>
<evidence type="ECO:0000313" key="1">
    <source>
        <dbReference type="EMBL" id="CAA7266653.1"/>
    </source>
</evidence>
<proteinExistence type="predicted"/>
<keyword evidence="2" id="KW-1185">Reference proteome</keyword>
<comment type="caution">
    <text evidence="1">The sequence shown here is derived from an EMBL/GenBank/DDBJ whole genome shotgun (WGS) entry which is preliminary data.</text>
</comment>
<sequence>MRVIGPIVPARPLVAFLPIDSHHVHHRPSNDVLVLLHGLHELDLVFDLLGHDFRHYDFSVHHDLSVHYDLSLHQGLSINHELSLHCDLSPTALATPIVVVQRHDLGHHPPLRTINSDIMALHTSRTNFAYGCSSQHRCTDAIISLISVTSRHYSSRYTQSRRAILAHTIFANNVLQPDSTAR</sequence>
<accession>A0A8S0XN38</accession>
<gene>
    <name evidence="1" type="ORF">AAE3_LOCUS9000</name>
</gene>
<dbReference type="EMBL" id="CACVBS010000056">
    <property type="protein sequence ID" value="CAA7266653.1"/>
    <property type="molecule type" value="Genomic_DNA"/>
</dbReference>
<evidence type="ECO:0000313" key="2">
    <source>
        <dbReference type="Proteomes" id="UP000467700"/>
    </source>
</evidence>
<dbReference type="AlphaFoldDB" id="A0A8S0XN38"/>
<reference evidence="1 2" key="1">
    <citation type="submission" date="2020-01" db="EMBL/GenBank/DDBJ databases">
        <authorList>
            <person name="Gupta K D."/>
        </authorList>
    </citation>
    <scope>NUCLEOTIDE SEQUENCE [LARGE SCALE GENOMIC DNA]</scope>
</reference>
<name>A0A8S0XN38_CYCAE</name>
<organism evidence="1 2">
    <name type="scientific">Cyclocybe aegerita</name>
    <name type="common">Black poplar mushroom</name>
    <name type="synonym">Agrocybe aegerita</name>
    <dbReference type="NCBI Taxonomy" id="1973307"/>
    <lineage>
        <taxon>Eukaryota</taxon>
        <taxon>Fungi</taxon>
        <taxon>Dikarya</taxon>
        <taxon>Basidiomycota</taxon>
        <taxon>Agaricomycotina</taxon>
        <taxon>Agaricomycetes</taxon>
        <taxon>Agaricomycetidae</taxon>
        <taxon>Agaricales</taxon>
        <taxon>Agaricineae</taxon>
        <taxon>Bolbitiaceae</taxon>
        <taxon>Cyclocybe</taxon>
    </lineage>
</organism>